<dbReference type="EMBL" id="PDES01000015">
    <property type="protein sequence ID" value="RRQ81579.1"/>
    <property type="molecule type" value="Genomic_DNA"/>
</dbReference>
<keyword evidence="2" id="KW-1185">Reference proteome</keyword>
<dbReference type="Proteomes" id="UP000276379">
    <property type="component" value="Unassembled WGS sequence"/>
</dbReference>
<accession>A0A426RZ83</accession>
<name>A0A426RZ83_9ACTN</name>
<evidence type="ECO:0000313" key="2">
    <source>
        <dbReference type="Proteomes" id="UP000276379"/>
    </source>
</evidence>
<evidence type="ECO:0000313" key="1">
    <source>
        <dbReference type="EMBL" id="RRQ81579.1"/>
    </source>
</evidence>
<proteinExistence type="predicted"/>
<dbReference type="RefSeq" id="WP_125214745.1">
    <property type="nucleotide sequence ID" value="NZ_PDES01000015.1"/>
</dbReference>
<comment type="caution">
    <text evidence="1">The sequence shown here is derived from an EMBL/GenBank/DDBJ whole genome shotgun (WGS) entry which is preliminary data.</text>
</comment>
<dbReference type="AlphaFoldDB" id="A0A426RZ83"/>
<gene>
    <name evidence="1" type="ORF">CQW44_30735</name>
</gene>
<reference evidence="1 2" key="1">
    <citation type="submission" date="2017-10" db="EMBL/GenBank/DDBJ databases">
        <title>Draft genome of actinobacteria isolated from guarana (Paullinia cupana (Mart.) Ducke.</title>
        <authorList>
            <person name="Siqueira K.A."/>
            <person name="Liotti R.G."/>
            <person name="Mendes T.A."/>
            <person name="Soares M.A."/>
        </authorList>
    </citation>
    <scope>NUCLEOTIDE SEQUENCE [LARGE SCALE GENOMIC DNA]</scope>
    <source>
        <strain evidence="1 2">199</strain>
    </source>
</reference>
<sequence>MTADASFGRTWEYRFYDERGLITFARYPQGVGEVFSADEEAWKAADLFKREHSITVTSIERRDPATGEWRRIPVL</sequence>
<organism evidence="1 2">
    <name type="scientific">Streptomyces griseofuscus</name>
    <dbReference type="NCBI Taxonomy" id="146922"/>
    <lineage>
        <taxon>Bacteria</taxon>
        <taxon>Bacillati</taxon>
        <taxon>Actinomycetota</taxon>
        <taxon>Actinomycetes</taxon>
        <taxon>Kitasatosporales</taxon>
        <taxon>Streptomycetaceae</taxon>
        <taxon>Streptomyces</taxon>
    </lineage>
</organism>
<protein>
    <submittedName>
        <fullName evidence="1">Uncharacterized protein</fullName>
    </submittedName>
</protein>